<keyword evidence="2" id="KW-0489">Methyltransferase</keyword>
<evidence type="ECO:0000256" key="5">
    <source>
        <dbReference type="ARBA" id="ARBA00022853"/>
    </source>
</evidence>
<evidence type="ECO:0000256" key="3">
    <source>
        <dbReference type="ARBA" id="ARBA00022679"/>
    </source>
</evidence>
<feature type="compositionally biased region" description="Basic residues" evidence="8">
    <location>
        <begin position="1339"/>
        <end position="1352"/>
    </location>
</feature>
<keyword evidence="6" id="KW-0539">Nucleus</keyword>
<evidence type="ECO:0000313" key="11">
    <source>
        <dbReference type="Proteomes" id="UP000267096"/>
    </source>
</evidence>
<evidence type="ECO:0000313" key="12">
    <source>
        <dbReference type="WBParaSite" id="ASIM_0001608401-mRNA-1"/>
    </source>
</evidence>
<feature type="compositionally biased region" description="Basic and acidic residues" evidence="8">
    <location>
        <begin position="1054"/>
        <end position="1074"/>
    </location>
</feature>
<dbReference type="SUPFAM" id="SSF54928">
    <property type="entry name" value="RNA-binding domain, RBD"/>
    <property type="match status" value="1"/>
</dbReference>
<dbReference type="GO" id="GO:0042800">
    <property type="term" value="F:histone H3K4 methyltransferase activity"/>
    <property type="evidence" value="ECO:0007669"/>
    <property type="project" value="InterPro"/>
</dbReference>
<dbReference type="EMBL" id="UYRR01032362">
    <property type="protein sequence ID" value="VDK55339.1"/>
    <property type="molecule type" value="Genomic_DNA"/>
</dbReference>
<feature type="compositionally biased region" description="Basic and acidic residues" evidence="8">
    <location>
        <begin position="1166"/>
        <end position="1175"/>
    </location>
</feature>
<dbReference type="InterPro" id="IPR012677">
    <property type="entry name" value="Nucleotide-bd_a/b_plait_sf"/>
</dbReference>
<evidence type="ECO:0000256" key="4">
    <source>
        <dbReference type="ARBA" id="ARBA00022691"/>
    </source>
</evidence>
<reference evidence="10 11" key="2">
    <citation type="submission" date="2018-11" db="EMBL/GenBank/DDBJ databases">
        <authorList>
            <consortium name="Pathogen Informatics"/>
        </authorList>
    </citation>
    <scope>NUCLEOTIDE SEQUENCE [LARGE SCALE GENOMIC DNA]</scope>
</reference>
<dbReference type="InterPro" id="IPR000504">
    <property type="entry name" value="RRM_dom"/>
</dbReference>
<name>A0A0M3K543_ANISI</name>
<evidence type="ECO:0000259" key="9">
    <source>
        <dbReference type="PROSITE" id="PS50102"/>
    </source>
</evidence>
<feature type="compositionally biased region" description="Polar residues" evidence="8">
    <location>
        <begin position="241"/>
        <end position="251"/>
    </location>
</feature>
<keyword evidence="5" id="KW-0156">Chromatin regulator</keyword>
<dbReference type="InterPro" id="IPR035979">
    <property type="entry name" value="RBD_domain_sf"/>
</dbReference>
<evidence type="ECO:0000256" key="8">
    <source>
        <dbReference type="SAM" id="MobiDB-lite"/>
    </source>
</evidence>
<feature type="compositionally biased region" description="Basic and acidic residues" evidence="8">
    <location>
        <begin position="1328"/>
        <end position="1338"/>
    </location>
</feature>
<keyword evidence="3" id="KW-0808">Transferase</keyword>
<dbReference type="PANTHER" id="PTHR45814:SF2">
    <property type="entry name" value="HISTONE-LYSINE N-METHYLTRANSFERASE SETD1"/>
    <property type="match status" value="1"/>
</dbReference>
<feature type="region of interest" description="Disordered" evidence="8">
    <location>
        <begin position="482"/>
        <end position="656"/>
    </location>
</feature>
<feature type="compositionally biased region" description="Polar residues" evidence="8">
    <location>
        <begin position="806"/>
        <end position="827"/>
    </location>
</feature>
<feature type="region of interest" description="Disordered" evidence="8">
    <location>
        <begin position="851"/>
        <end position="930"/>
    </location>
</feature>
<feature type="compositionally biased region" description="Basic and acidic residues" evidence="8">
    <location>
        <begin position="210"/>
        <end position="220"/>
    </location>
</feature>
<gene>
    <name evidence="10" type="ORF">ASIM_LOCUS15491</name>
</gene>
<dbReference type="OrthoDB" id="5860507at2759"/>
<feature type="compositionally biased region" description="Polar residues" evidence="8">
    <location>
        <begin position="1014"/>
        <end position="1043"/>
    </location>
</feature>
<keyword evidence="4" id="KW-0949">S-adenosyl-L-methionine</keyword>
<organism evidence="12">
    <name type="scientific">Anisakis simplex</name>
    <name type="common">Herring worm</name>
    <dbReference type="NCBI Taxonomy" id="6269"/>
    <lineage>
        <taxon>Eukaryota</taxon>
        <taxon>Metazoa</taxon>
        <taxon>Ecdysozoa</taxon>
        <taxon>Nematoda</taxon>
        <taxon>Chromadorea</taxon>
        <taxon>Rhabditida</taxon>
        <taxon>Spirurina</taxon>
        <taxon>Ascaridomorpha</taxon>
        <taxon>Ascaridoidea</taxon>
        <taxon>Anisakidae</taxon>
        <taxon>Anisakis</taxon>
        <taxon>Anisakis simplex complex</taxon>
    </lineage>
</organism>
<feature type="compositionally biased region" description="Polar residues" evidence="8">
    <location>
        <begin position="324"/>
        <end position="337"/>
    </location>
</feature>
<feature type="compositionally biased region" description="Basic and acidic residues" evidence="8">
    <location>
        <begin position="673"/>
        <end position="700"/>
    </location>
</feature>
<dbReference type="Proteomes" id="UP000267096">
    <property type="component" value="Unassembled WGS sequence"/>
</dbReference>
<reference evidence="12" key="1">
    <citation type="submission" date="2017-02" db="UniProtKB">
        <authorList>
            <consortium name="WormBaseParasite"/>
        </authorList>
    </citation>
    <scope>IDENTIFICATION</scope>
</reference>
<comment type="subcellular location">
    <subcellularLocation>
        <location evidence="1">Nucleus</location>
    </subcellularLocation>
</comment>
<keyword evidence="7" id="KW-0694">RNA-binding</keyword>
<feature type="compositionally biased region" description="Basic and acidic residues" evidence="8">
    <location>
        <begin position="532"/>
        <end position="574"/>
    </location>
</feature>
<sequence length="1352" mass="149948">MDGRSGGANHSNDGAPPARHPPTTVGTRQSRHVKCSAWKVINIDAKSFYTIYTVNDPRKQYIRFRKTEPADLPVPIFVLDNNTVGLPPKREVSIYGLNDNINEAFLRDMCEKIGSISEITIYRHPRTKKHMGMALVVFSEPKLAELFVAKNDGCSVMGGVITCFLDPYASKISKRYEQLGMECAPIPEYLKNISDSKINELRRSLNTPHSPHETPYHDDGPSCSGIDRVEETLEQFFDSMPSRSPCESTTPRAAIETPSCSTFVRSTTPTTPPPSKKITHNKNHKNNINNAMSKNISSNADKENSDFVNNTSKPPKLLFAESGCSITKTPGTPQSDLVSDVRGRCPLPPEPPSSTSTTTIPPLSRAPFPVHAPPPAPVPASIPVSLVPPNGAAPLLPPPPFFLSTPTPHMPPSPLPFCSSPLINQHPPPQNAFYPILPSPAPHLVTPSLISSAASLPMKATDYVPPPPPPPSDSVLKSFSVTNLSTLPPPQPPHSIATPASHPDASGYRIVKTPTTPEEPPPMDPMPFEQSNIREREDVKNVSSSSKKDANKFRKEGLNNRVEKLRHLTDDSKTQHKRRHATCSPSTVSSSEDQKESGSEQEDVSDEEDGEDPESDLSTTAFQRKTKNEHRSSRKRHHAEAIVEEKRKYYKRKNYAEGSKDYYKEVVIRTLDEVKDRKETNTSRCHGDSRELVQEVERYQRIRRYKRRRSEDELRGSLSPEEVVRQSRKNPLETDDIDLPDLKSISSDEDDTEETRNDSRNENGTDSNYQKRKYGGSTRYDDRARLRTPTQQQSDRNRRSGMGFSTAPQRSSSLNCTRLATTGNSASGLDRRDRILSDRRIPSFFEIDVSLPPQSQSNRRKTMAVSSTAGGCASSIDRRRGHRWSSTSASDDSFSDTDESVARSRRQTATIATNNANEQSLSAQQQRSSFEQRLETLFHTNSAANQSLESVCKESPQTPSIGTPASVFTPGLAIFFSPVMCDSSPAVTPNYVDQSTNVASRRAEKINNTAVETCSTPQGHLTGGSTHFNATNLSKPASVSQSKPDPFASMDTVSKIDRSRSKEAEEDAERRRKEEQAKILEAIERERDRFEQEKKLAEEREARRREHERKLEIQRKRAIRGKCVDKMFERLYTDLSAVLVKDALRKMELLVVEKLEVSWAKSLEEQNEKVKDENKGTTTAESGKAVLKGPRTPPEKSVLTPSSKNSLNEMVRKVAAQSKAEMSAAFGPEAAGMLGADFLFQGFGAIRNMPSFKKKVVKPAVTSSLSSKRDKSNDSSRRSRRERSGSVSSRRSDADSSGSSSRSSSSSSSATTSRSTTPARSESASRASLRDTELEKQKNRASKSLKQRSNRE</sequence>
<dbReference type="Gene3D" id="3.30.70.330">
    <property type="match status" value="1"/>
</dbReference>
<dbReference type="PANTHER" id="PTHR45814">
    <property type="entry name" value="HISTONE-LYSINE N-METHYLTRANSFERASE SETD1"/>
    <property type="match status" value="1"/>
</dbReference>
<dbReference type="SMART" id="SM00360">
    <property type="entry name" value="RRM"/>
    <property type="match status" value="1"/>
</dbReference>
<dbReference type="PROSITE" id="PS50102">
    <property type="entry name" value="RRM"/>
    <property type="match status" value="1"/>
</dbReference>
<protein>
    <submittedName>
        <fullName evidence="12">RRM domain-containing protein</fullName>
    </submittedName>
</protein>
<dbReference type="GO" id="GO:0048188">
    <property type="term" value="C:Set1C/COMPASS complex"/>
    <property type="evidence" value="ECO:0007669"/>
    <property type="project" value="TreeGrafter"/>
</dbReference>
<proteinExistence type="predicted"/>
<feature type="region of interest" description="Disordered" evidence="8">
    <location>
        <begin position="673"/>
        <end position="834"/>
    </location>
</feature>
<feature type="region of interest" description="Disordered" evidence="8">
    <location>
        <begin position="1257"/>
        <end position="1352"/>
    </location>
</feature>
<dbReference type="GO" id="GO:0032259">
    <property type="term" value="P:methylation"/>
    <property type="evidence" value="ECO:0007669"/>
    <property type="project" value="UniProtKB-KW"/>
</dbReference>
<feature type="compositionally biased region" description="Low complexity" evidence="8">
    <location>
        <begin position="1285"/>
        <end position="1327"/>
    </location>
</feature>
<evidence type="ECO:0000256" key="6">
    <source>
        <dbReference type="ARBA" id="ARBA00023242"/>
    </source>
</evidence>
<evidence type="ECO:0000256" key="2">
    <source>
        <dbReference type="ARBA" id="ARBA00022603"/>
    </source>
</evidence>
<feature type="region of interest" description="Disordered" evidence="8">
    <location>
        <begin position="1"/>
        <end position="30"/>
    </location>
</feature>
<feature type="compositionally biased region" description="Basic and acidic residues" evidence="8">
    <location>
        <begin position="1267"/>
        <end position="1277"/>
    </location>
</feature>
<feature type="compositionally biased region" description="Low complexity" evidence="8">
    <location>
        <begin position="353"/>
        <end position="364"/>
    </location>
</feature>
<evidence type="ECO:0000313" key="10">
    <source>
        <dbReference type="EMBL" id="VDK55339.1"/>
    </source>
</evidence>
<feature type="compositionally biased region" description="Basic and acidic residues" evidence="8">
    <location>
        <begin position="754"/>
        <end position="763"/>
    </location>
</feature>
<accession>A0A0M3K543</accession>
<feature type="region of interest" description="Disordered" evidence="8">
    <location>
        <begin position="1166"/>
        <end position="1205"/>
    </location>
</feature>
<keyword evidence="11" id="KW-1185">Reference proteome</keyword>
<feature type="region of interest" description="Disordered" evidence="8">
    <location>
        <begin position="1014"/>
        <end position="1074"/>
    </location>
</feature>
<dbReference type="Pfam" id="PF00076">
    <property type="entry name" value="RRM_1"/>
    <property type="match status" value="1"/>
</dbReference>
<evidence type="ECO:0000256" key="1">
    <source>
        <dbReference type="ARBA" id="ARBA00004123"/>
    </source>
</evidence>
<dbReference type="InterPro" id="IPR044570">
    <property type="entry name" value="Set1-like"/>
</dbReference>
<dbReference type="WBParaSite" id="ASIM_0001608401-mRNA-1">
    <property type="protein sequence ID" value="ASIM_0001608401-mRNA-1"/>
    <property type="gene ID" value="ASIM_0001608401"/>
</dbReference>
<feature type="region of interest" description="Disordered" evidence="8">
    <location>
        <begin position="238"/>
        <end position="364"/>
    </location>
</feature>
<feature type="compositionally biased region" description="Acidic residues" evidence="8">
    <location>
        <begin position="599"/>
        <end position="615"/>
    </location>
</feature>
<feature type="compositionally biased region" description="Basic residues" evidence="8">
    <location>
        <begin position="624"/>
        <end position="638"/>
    </location>
</feature>
<feature type="domain" description="RRM" evidence="9">
    <location>
        <begin position="90"/>
        <end position="159"/>
    </location>
</feature>
<feature type="compositionally biased region" description="Polar residues" evidence="8">
    <location>
        <begin position="907"/>
        <end position="929"/>
    </location>
</feature>
<dbReference type="GO" id="GO:0003723">
    <property type="term" value="F:RNA binding"/>
    <property type="evidence" value="ECO:0007669"/>
    <property type="project" value="UniProtKB-UniRule"/>
</dbReference>
<feature type="compositionally biased region" description="Low complexity" evidence="8">
    <location>
        <begin position="286"/>
        <end position="299"/>
    </location>
</feature>
<feature type="region of interest" description="Disordered" evidence="8">
    <location>
        <begin position="204"/>
        <end position="225"/>
    </location>
</feature>
<evidence type="ECO:0000256" key="7">
    <source>
        <dbReference type="PROSITE-ProRule" id="PRU00176"/>
    </source>
</evidence>
<dbReference type="CDD" id="cd12304">
    <property type="entry name" value="RRM_Set1"/>
    <property type="match status" value="1"/>
</dbReference>